<dbReference type="EMBL" id="VFPS01000001">
    <property type="protein sequence ID" value="TQN00419.1"/>
    <property type="molecule type" value="Genomic_DNA"/>
</dbReference>
<sequence length="180" mass="19526">MPDEHDHEHDTTPLDQVDTGTADALSDAGTATAEFAEQLRTAEDRWRRTAADLDNLRKRTAREIETAQEQERRRTARSFLPVIDGLDRALSFAENLGEGVRGGIEAVRAEAAGALRALGYPEIAVEGVVFDPQLHEAVSVVEDSQMPARTVIAVTRPGFGTAERMLRPAAVVVTRLPDGG</sequence>
<dbReference type="PROSITE" id="PS01071">
    <property type="entry name" value="GRPE"/>
    <property type="match status" value="1"/>
</dbReference>
<evidence type="ECO:0000256" key="1">
    <source>
        <dbReference type="ARBA" id="ARBA00009054"/>
    </source>
</evidence>
<dbReference type="InterPro" id="IPR009012">
    <property type="entry name" value="GrpE_head"/>
</dbReference>
<organism evidence="7 8">
    <name type="scientific">Microbacterium lacticum</name>
    <dbReference type="NCBI Taxonomy" id="33885"/>
    <lineage>
        <taxon>Bacteria</taxon>
        <taxon>Bacillati</taxon>
        <taxon>Actinomycetota</taxon>
        <taxon>Actinomycetes</taxon>
        <taxon>Micrococcales</taxon>
        <taxon>Microbacteriaceae</taxon>
        <taxon>Microbacterium</taxon>
    </lineage>
</organism>
<dbReference type="RefSeq" id="WP_141381322.1">
    <property type="nucleotide sequence ID" value="NZ_BJNA01000062.1"/>
</dbReference>
<protein>
    <recommendedName>
        <fullName evidence="3 4">Protein GrpE</fullName>
    </recommendedName>
    <alternativeName>
        <fullName evidence="3">HSP-70 cofactor</fullName>
    </alternativeName>
</protein>
<keyword evidence="3" id="KW-0963">Cytoplasm</keyword>
<dbReference type="InterPro" id="IPR013805">
    <property type="entry name" value="GrpE_CC"/>
</dbReference>
<evidence type="ECO:0000256" key="2">
    <source>
        <dbReference type="ARBA" id="ARBA00023186"/>
    </source>
</evidence>
<dbReference type="Pfam" id="PF01025">
    <property type="entry name" value="GrpE"/>
    <property type="match status" value="1"/>
</dbReference>
<dbReference type="Proteomes" id="UP000319804">
    <property type="component" value="Unassembled WGS sequence"/>
</dbReference>
<name>A0A4Y3UPR1_9MICO</name>
<comment type="subcellular location">
    <subcellularLocation>
        <location evidence="3">Cytoplasm</location>
    </subcellularLocation>
</comment>
<dbReference type="GO" id="GO:0051087">
    <property type="term" value="F:protein-folding chaperone binding"/>
    <property type="evidence" value="ECO:0007669"/>
    <property type="project" value="InterPro"/>
</dbReference>
<dbReference type="HAMAP" id="MF_01151">
    <property type="entry name" value="GrpE"/>
    <property type="match status" value="1"/>
</dbReference>
<feature type="region of interest" description="Disordered" evidence="6">
    <location>
        <begin position="1"/>
        <end position="29"/>
    </location>
</feature>
<dbReference type="SUPFAM" id="SSF51064">
    <property type="entry name" value="Head domain of nucleotide exchange factor GrpE"/>
    <property type="match status" value="1"/>
</dbReference>
<dbReference type="InterPro" id="IPR000740">
    <property type="entry name" value="GrpE"/>
</dbReference>
<dbReference type="GO" id="GO:0051082">
    <property type="term" value="F:unfolded protein binding"/>
    <property type="evidence" value="ECO:0007669"/>
    <property type="project" value="TreeGrafter"/>
</dbReference>
<comment type="similarity">
    <text evidence="1 3 5">Belongs to the GrpE family.</text>
</comment>
<comment type="function">
    <text evidence="3 4">Participates actively in the response to hyperosmotic and heat shock by preventing the aggregation of stress-denatured proteins, in association with DnaK and GrpE. It is the nucleotide exchange factor for DnaK and may function as a thermosensor. Unfolded proteins bind initially to DnaJ; upon interaction with the DnaJ-bound protein, DnaK hydrolyzes its bound ATP, resulting in the formation of a stable complex. GrpE releases ADP from DnaK; ATP binding to DnaK triggers the release of the substrate protein, thus completing the reaction cycle. Several rounds of ATP-dependent interactions between DnaJ, DnaK and GrpE are required for fully efficient folding.</text>
</comment>
<accession>A0A4Y3UPR1</accession>
<feature type="compositionally biased region" description="Basic and acidic residues" evidence="6">
    <location>
        <begin position="1"/>
        <end position="12"/>
    </location>
</feature>
<keyword evidence="8" id="KW-1185">Reference proteome</keyword>
<dbReference type="GO" id="GO:0005737">
    <property type="term" value="C:cytoplasm"/>
    <property type="evidence" value="ECO:0007669"/>
    <property type="project" value="UniProtKB-SubCell"/>
</dbReference>
<keyword evidence="3 4" id="KW-0346">Stress response</keyword>
<evidence type="ECO:0000313" key="8">
    <source>
        <dbReference type="Proteomes" id="UP000319804"/>
    </source>
</evidence>
<evidence type="ECO:0000256" key="4">
    <source>
        <dbReference type="RuleBase" id="RU000639"/>
    </source>
</evidence>
<evidence type="ECO:0000256" key="3">
    <source>
        <dbReference type="HAMAP-Rule" id="MF_01151"/>
    </source>
</evidence>
<dbReference type="AlphaFoldDB" id="A0A4Y3UPR1"/>
<dbReference type="GO" id="GO:0042803">
    <property type="term" value="F:protein homodimerization activity"/>
    <property type="evidence" value="ECO:0007669"/>
    <property type="project" value="InterPro"/>
</dbReference>
<dbReference type="GO" id="GO:0000774">
    <property type="term" value="F:adenyl-nucleotide exchange factor activity"/>
    <property type="evidence" value="ECO:0007669"/>
    <property type="project" value="InterPro"/>
</dbReference>
<proteinExistence type="inferred from homology"/>
<evidence type="ECO:0000256" key="5">
    <source>
        <dbReference type="RuleBase" id="RU004478"/>
    </source>
</evidence>
<reference evidence="7 8" key="1">
    <citation type="submission" date="2019-06" db="EMBL/GenBank/DDBJ databases">
        <title>Sequencing the genomes of 1000 actinobacteria strains.</title>
        <authorList>
            <person name="Klenk H.-P."/>
        </authorList>
    </citation>
    <scope>NUCLEOTIDE SEQUENCE [LARGE SCALE GENOMIC DNA]</scope>
    <source>
        <strain evidence="7 8">DSM 20427</strain>
    </source>
</reference>
<dbReference type="OrthoDB" id="5191115at2"/>
<evidence type="ECO:0000313" key="7">
    <source>
        <dbReference type="EMBL" id="TQN00419.1"/>
    </source>
</evidence>
<evidence type="ECO:0000256" key="6">
    <source>
        <dbReference type="SAM" id="MobiDB-lite"/>
    </source>
</evidence>
<dbReference type="CDD" id="cd00446">
    <property type="entry name" value="GrpE"/>
    <property type="match status" value="1"/>
</dbReference>
<comment type="caution">
    <text evidence="7">The sequence shown here is derived from an EMBL/GenBank/DDBJ whole genome shotgun (WGS) entry which is preliminary data.</text>
</comment>
<dbReference type="Gene3D" id="2.30.22.10">
    <property type="entry name" value="Head domain of nucleotide exchange factor GrpE"/>
    <property type="match status" value="1"/>
</dbReference>
<dbReference type="GO" id="GO:0006457">
    <property type="term" value="P:protein folding"/>
    <property type="evidence" value="ECO:0007669"/>
    <property type="project" value="InterPro"/>
</dbReference>
<comment type="subunit">
    <text evidence="3">Homodimer.</text>
</comment>
<dbReference type="SUPFAM" id="SSF58014">
    <property type="entry name" value="Coiled-coil domain of nucleotide exchange factor GrpE"/>
    <property type="match status" value="1"/>
</dbReference>
<dbReference type="PRINTS" id="PR00773">
    <property type="entry name" value="GRPEPROTEIN"/>
</dbReference>
<dbReference type="PANTHER" id="PTHR21237">
    <property type="entry name" value="GRPE PROTEIN"/>
    <property type="match status" value="1"/>
</dbReference>
<dbReference type="Gene3D" id="3.90.20.20">
    <property type="match status" value="1"/>
</dbReference>
<keyword evidence="2 3" id="KW-0143">Chaperone</keyword>
<gene>
    <name evidence="3" type="primary">grpE</name>
    <name evidence="7" type="ORF">FHX68_0513</name>
</gene>
<dbReference type="PANTHER" id="PTHR21237:SF23">
    <property type="entry name" value="GRPE PROTEIN HOMOLOG, MITOCHONDRIAL"/>
    <property type="match status" value="1"/>
</dbReference>